<dbReference type="InParanoid" id="A0A212PWT1"/>
<dbReference type="Proteomes" id="UP000197025">
    <property type="component" value="Unassembled WGS sequence"/>
</dbReference>
<protein>
    <recommendedName>
        <fullName evidence="1">TY-Chap N-terminal domain-containing protein</fullName>
    </recommendedName>
</protein>
<evidence type="ECO:0000259" key="1">
    <source>
        <dbReference type="Pfam" id="PF22552"/>
    </source>
</evidence>
<proteinExistence type="predicted"/>
<evidence type="ECO:0000313" key="3">
    <source>
        <dbReference type="Proteomes" id="UP000197025"/>
    </source>
</evidence>
<evidence type="ECO:0000313" key="2">
    <source>
        <dbReference type="EMBL" id="SNB51473.1"/>
    </source>
</evidence>
<reference evidence="3" key="1">
    <citation type="submission" date="2017-06" db="EMBL/GenBank/DDBJ databases">
        <authorList>
            <person name="Varghese N."/>
            <person name="Submissions S."/>
        </authorList>
    </citation>
    <scope>NUCLEOTIDE SEQUENCE [LARGE SCALE GENOMIC DNA]</scope>
    <source>
        <strain evidence="3">JAD2</strain>
    </source>
</reference>
<accession>A0A212PWT1</accession>
<organism evidence="2 3">
    <name type="scientific">Thermoflexus hugenholtzii JAD2</name>
    <dbReference type="NCBI Taxonomy" id="877466"/>
    <lineage>
        <taxon>Bacteria</taxon>
        <taxon>Bacillati</taxon>
        <taxon>Chloroflexota</taxon>
        <taxon>Thermoflexia</taxon>
        <taxon>Thermoflexales</taxon>
        <taxon>Thermoflexaceae</taxon>
        <taxon>Thermoflexus</taxon>
    </lineage>
</organism>
<keyword evidence="3" id="KW-1185">Reference proteome</keyword>
<gene>
    <name evidence="2" type="ORF">SAMN02746019_00021500</name>
</gene>
<sequence>MKASTPETRIQMFREQLRALMEAPPGSAVVFEIPGRPLAYVQLERTPEGLRGEVCSGDWGPRRRARPLPRAAQERLRGMGWILPPRLREQNPFKPFSPGDPEAIAQEIERIFREIYQCPPDYTVRTEGVLHAKP</sequence>
<dbReference type="AlphaFoldDB" id="A0A212PWT1"/>
<feature type="domain" description="TY-Chap N-terminal" evidence="1">
    <location>
        <begin position="13"/>
        <end position="119"/>
    </location>
</feature>
<dbReference type="InterPro" id="IPR054344">
    <property type="entry name" value="TY-Chap_N"/>
</dbReference>
<dbReference type="Pfam" id="PF22552">
    <property type="entry name" value="TY-Chap3"/>
    <property type="match status" value="1"/>
</dbReference>
<dbReference type="EMBL" id="FYEK01000003">
    <property type="protein sequence ID" value="SNB51473.1"/>
    <property type="molecule type" value="Genomic_DNA"/>
</dbReference>
<name>A0A212PWT1_9CHLR</name>